<dbReference type="OrthoDB" id="9977534at2"/>
<evidence type="ECO:0000313" key="2">
    <source>
        <dbReference type="Proteomes" id="UP000006201"/>
    </source>
</evidence>
<dbReference type="STRING" id="87626.PTD2_06809"/>
<dbReference type="AlphaFoldDB" id="A4C817"/>
<dbReference type="Proteomes" id="UP000006201">
    <property type="component" value="Unassembled WGS sequence"/>
</dbReference>
<dbReference type="RefSeq" id="WP_009837994.1">
    <property type="nucleotide sequence ID" value="NZ_AAOH01000003.1"/>
</dbReference>
<proteinExistence type="predicted"/>
<evidence type="ECO:0008006" key="3">
    <source>
        <dbReference type="Google" id="ProtNLM"/>
    </source>
</evidence>
<gene>
    <name evidence="1" type="ORF">PTD2_06809</name>
</gene>
<evidence type="ECO:0000313" key="1">
    <source>
        <dbReference type="EMBL" id="EAR28732.1"/>
    </source>
</evidence>
<dbReference type="EMBL" id="AAOH01000003">
    <property type="protein sequence ID" value="EAR28732.1"/>
    <property type="molecule type" value="Genomic_DNA"/>
</dbReference>
<dbReference type="HOGENOM" id="CLU_203968_0_0_6"/>
<organism evidence="1 2">
    <name type="scientific">Pseudoalteromonas tunicata D2</name>
    <dbReference type="NCBI Taxonomy" id="87626"/>
    <lineage>
        <taxon>Bacteria</taxon>
        <taxon>Pseudomonadati</taxon>
        <taxon>Pseudomonadota</taxon>
        <taxon>Gammaproteobacteria</taxon>
        <taxon>Alteromonadales</taxon>
        <taxon>Pseudoalteromonadaceae</taxon>
        <taxon>Pseudoalteromonas</taxon>
    </lineage>
</organism>
<reference evidence="1 2" key="1">
    <citation type="submission" date="2006-02" db="EMBL/GenBank/DDBJ databases">
        <authorList>
            <person name="Moran M.A."/>
            <person name="Kjelleberg S."/>
            <person name="Egan S."/>
            <person name="Saunders N."/>
            <person name="Thomas T."/>
            <person name="Ferriera S."/>
            <person name="Johnson J."/>
            <person name="Kravitz S."/>
            <person name="Halpern A."/>
            <person name="Remington K."/>
            <person name="Beeson K."/>
            <person name="Tran B."/>
            <person name="Rogers Y.-H."/>
            <person name="Friedman R."/>
            <person name="Venter J.C."/>
        </authorList>
    </citation>
    <scope>NUCLEOTIDE SEQUENCE [LARGE SCALE GENOMIC DNA]</scope>
    <source>
        <strain evidence="1 2">D2</strain>
    </source>
</reference>
<keyword evidence="2" id="KW-1185">Reference proteome</keyword>
<sequence>MNINSHSLAPVNGSEGAQVYTAALAKSQQKLEGEAALALLAASAQTLASMPSPSVSSSLGSNVDIWV</sequence>
<comment type="caution">
    <text evidence="1">The sequence shown here is derived from an EMBL/GenBank/DDBJ whole genome shotgun (WGS) entry which is preliminary data.</text>
</comment>
<name>A4C817_9GAMM</name>
<protein>
    <recommendedName>
        <fullName evidence="3">Orphan protein</fullName>
    </recommendedName>
</protein>
<accession>A4C817</accession>